<dbReference type="GO" id="GO:0004518">
    <property type="term" value="F:nuclease activity"/>
    <property type="evidence" value="ECO:0007669"/>
    <property type="project" value="UniProtKB-ARBA"/>
</dbReference>
<comment type="caution">
    <text evidence="2">The sequence shown here is derived from an EMBL/GenBank/DDBJ whole genome shotgun (WGS) entry which is preliminary data.</text>
</comment>
<evidence type="ECO:0000313" key="3">
    <source>
        <dbReference type="Proteomes" id="UP000019148"/>
    </source>
</evidence>
<evidence type="ECO:0000259" key="1">
    <source>
        <dbReference type="Pfam" id="PF02739"/>
    </source>
</evidence>
<protein>
    <submittedName>
        <fullName evidence="2">DNA polymerase I</fullName>
        <ecNumber evidence="2">2.7.7.7</ecNumber>
    </submittedName>
</protein>
<dbReference type="Proteomes" id="UP000019148">
    <property type="component" value="Unassembled WGS sequence"/>
</dbReference>
<dbReference type="GO" id="GO:0003677">
    <property type="term" value="F:DNA binding"/>
    <property type="evidence" value="ECO:0007669"/>
    <property type="project" value="InterPro"/>
</dbReference>
<dbReference type="GO" id="GO:0016788">
    <property type="term" value="F:hydrolase activity, acting on ester bonds"/>
    <property type="evidence" value="ECO:0007669"/>
    <property type="project" value="UniProtKB-ARBA"/>
</dbReference>
<proteinExistence type="predicted"/>
<dbReference type="Pfam" id="PF02739">
    <property type="entry name" value="5_3_exonuc_N"/>
    <property type="match status" value="1"/>
</dbReference>
<dbReference type="InterPro" id="IPR020046">
    <property type="entry name" value="5-3_exonucl_a-hlix_arch_N"/>
</dbReference>
<dbReference type="EC" id="2.7.7.7" evidence="2"/>
<accession>W6U021</accession>
<sequence>MKEIYLIDALNIIFRNYHVMKNNPLTNSKGENVSAFIGFFKTLFFIIKEKNQKI</sequence>
<keyword evidence="2" id="KW-0548">Nucleotidyltransferase</keyword>
<dbReference type="InterPro" id="IPR029060">
    <property type="entry name" value="PIN-like_dom_sf"/>
</dbReference>
<feature type="domain" description="5'-3' exonuclease alpha-helical arch N-terminal" evidence="1">
    <location>
        <begin position="4"/>
        <end position="52"/>
    </location>
</feature>
<gene>
    <name evidence="2" type="ORF">BDCR2A_00664</name>
</gene>
<dbReference type="GO" id="GO:0003887">
    <property type="term" value="F:DNA-directed DNA polymerase activity"/>
    <property type="evidence" value="ECO:0007669"/>
    <property type="project" value="UniProtKB-EC"/>
</dbReference>
<name>W6U021_9SPIR</name>
<dbReference type="EMBL" id="AZIT01000001">
    <property type="protein sequence ID" value="ETZ18691.1"/>
    <property type="molecule type" value="Genomic_DNA"/>
</dbReference>
<organism evidence="2 3">
    <name type="scientific">Borrelia duttonii CR2A</name>
    <dbReference type="NCBI Taxonomy" id="1432657"/>
    <lineage>
        <taxon>Bacteria</taxon>
        <taxon>Pseudomonadati</taxon>
        <taxon>Spirochaetota</taxon>
        <taxon>Spirochaetia</taxon>
        <taxon>Spirochaetales</taxon>
        <taxon>Borreliaceae</taxon>
        <taxon>Borrelia</taxon>
    </lineage>
</organism>
<dbReference type="SUPFAM" id="SSF88723">
    <property type="entry name" value="PIN domain-like"/>
    <property type="match status" value="1"/>
</dbReference>
<evidence type="ECO:0000313" key="2">
    <source>
        <dbReference type="EMBL" id="ETZ18691.1"/>
    </source>
</evidence>
<dbReference type="AlphaFoldDB" id="W6U021"/>
<reference evidence="2 3" key="1">
    <citation type="submission" date="2013-12" db="EMBL/GenBank/DDBJ databases">
        <title>Comparative genomics of relapsing fever spirochetes.</title>
        <authorList>
            <person name="Schwan T.G."/>
            <person name="Raffel S.J."/>
            <person name="Porcella S.F."/>
        </authorList>
    </citation>
    <scope>NUCLEOTIDE SEQUENCE [LARGE SCALE GENOMIC DNA]</scope>
    <source>
        <strain evidence="2 3">CR2A</strain>
    </source>
</reference>
<keyword evidence="2" id="KW-0808">Transferase</keyword>
<dbReference type="Gene3D" id="3.40.50.1010">
    <property type="entry name" value="5'-nuclease"/>
    <property type="match status" value="1"/>
</dbReference>